<protein>
    <submittedName>
        <fullName evidence="9">MFS transporter</fullName>
    </submittedName>
</protein>
<evidence type="ECO:0000256" key="4">
    <source>
        <dbReference type="ARBA" id="ARBA00022692"/>
    </source>
</evidence>
<evidence type="ECO:0000256" key="5">
    <source>
        <dbReference type="ARBA" id="ARBA00022989"/>
    </source>
</evidence>
<dbReference type="Pfam" id="PF07690">
    <property type="entry name" value="MFS_1"/>
    <property type="match status" value="1"/>
</dbReference>
<evidence type="ECO:0000256" key="6">
    <source>
        <dbReference type="ARBA" id="ARBA00023136"/>
    </source>
</evidence>
<evidence type="ECO:0000256" key="7">
    <source>
        <dbReference type="SAM" id="Phobius"/>
    </source>
</evidence>
<dbReference type="PROSITE" id="PS50850">
    <property type="entry name" value="MFS"/>
    <property type="match status" value="1"/>
</dbReference>
<dbReference type="InterPro" id="IPR011701">
    <property type="entry name" value="MFS"/>
</dbReference>
<evidence type="ECO:0000313" key="10">
    <source>
        <dbReference type="Proteomes" id="UP000621560"/>
    </source>
</evidence>
<dbReference type="InterPro" id="IPR020846">
    <property type="entry name" value="MFS_dom"/>
</dbReference>
<keyword evidence="5 7" id="KW-1133">Transmembrane helix</keyword>
<proteinExistence type="predicted"/>
<feature type="transmembrane region" description="Helical" evidence="7">
    <location>
        <begin position="351"/>
        <end position="367"/>
    </location>
</feature>
<keyword evidence="2" id="KW-0813">Transport</keyword>
<feature type="transmembrane region" description="Helical" evidence="7">
    <location>
        <begin position="136"/>
        <end position="158"/>
    </location>
</feature>
<evidence type="ECO:0000313" key="9">
    <source>
        <dbReference type="EMBL" id="MBD2843761.1"/>
    </source>
</evidence>
<keyword evidence="4 7" id="KW-0812">Transmembrane</keyword>
<feature type="transmembrane region" description="Helical" evidence="7">
    <location>
        <begin position="164"/>
        <end position="185"/>
    </location>
</feature>
<comment type="caution">
    <text evidence="9">The sequence shown here is derived from an EMBL/GenBank/DDBJ whole genome shotgun (WGS) entry which is preliminary data.</text>
</comment>
<keyword evidence="6 7" id="KW-0472">Membrane</keyword>
<feature type="transmembrane region" description="Helical" evidence="7">
    <location>
        <begin position="220"/>
        <end position="241"/>
    </location>
</feature>
<feature type="transmembrane region" description="Helical" evidence="7">
    <location>
        <begin position="96"/>
        <end position="115"/>
    </location>
</feature>
<keyword evidence="3" id="KW-1003">Cell membrane</keyword>
<dbReference type="GO" id="GO:0005886">
    <property type="term" value="C:plasma membrane"/>
    <property type="evidence" value="ECO:0007669"/>
    <property type="project" value="UniProtKB-SubCell"/>
</dbReference>
<accession>A0A927BNG2</accession>
<evidence type="ECO:0000256" key="1">
    <source>
        <dbReference type="ARBA" id="ARBA00004651"/>
    </source>
</evidence>
<sequence length="400" mass="42423">MARSAAVTILFVSATLYWIGFSMLRPMVALYFNDAGYAMAWIGLLMALHAFVPVLLAMPAGQVIDRIGTRRAIGLGSAVMLLSGLCYVWGASAGLLLPILIAQLCNGVGSLLGWGAMQAAIGQSAKGRASRQGNRLLANFAFANALAQFAGPILGGILADAGSFNWVFLTFCGCAVLCGASALFVPRMQRRTSSAEVDFQFWRSYGSGVDLLRHNRAFSIAMLFNGVLFILVDVKSTFLPIYLANLAYSNTQIGTLLSIGGVASIVIRPLVGTLMDRLGPRWILHGSLWAGCACLAALMLEPGYAGIAAIVFVWGLCTGVNQPIALILVARTVASERQGMGMSLRTMANRIIQVVNPVAIGGISALIGLTWSFGLIAASLLGFSLAMRGAMTEPERERYS</sequence>
<dbReference type="Gene3D" id="1.20.1250.20">
    <property type="entry name" value="MFS general substrate transporter like domains"/>
    <property type="match status" value="2"/>
</dbReference>
<dbReference type="InterPro" id="IPR036259">
    <property type="entry name" value="MFS_trans_sf"/>
</dbReference>
<name>A0A927BNG2_9BACL</name>
<feature type="transmembrane region" description="Helical" evidence="7">
    <location>
        <begin position="72"/>
        <end position="90"/>
    </location>
</feature>
<feature type="transmembrane region" description="Helical" evidence="7">
    <location>
        <begin position="306"/>
        <end position="330"/>
    </location>
</feature>
<dbReference type="EMBL" id="JACXIZ010000004">
    <property type="protein sequence ID" value="MBD2843761.1"/>
    <property type="molecule type" value="Genomic_DNA"/>
</dbReference>
<feature type="domain" description="Major facilitator superfamily (MFS) profile" evidence="8">
    <location>
        <begin position="6"/>
        <end position="396"/>
    </location>
</feature>
<feature type="transmembrane region" description="Helical" evidence="7">
    <location>
        <begin position="38"/>
        <end position="60"/>
    </location>
</feature>
<organism evidence="9 10">
    <name type="scientific">Paenibacillus sabuli</name>
    <dbReference type="NCBI Taxonomy" id="2772509"/>
    <lineage>
        <taxon>Bacteria</taxon>
        <taxon>Bacillati</taxon>
        <taxon>Bacillota</taxon>
        <taxon>Bacilli</taxon>
        <taxon>Bacillales</taxon>
        <taxon>Paenibacillaceae</taxon>
        <taxon>Paenibacillus</taxon>
    </lineage>
</organism>
<feature type="transmembrane region" description="Helical" evidence="7">
    <location>
        <begin position="253"/>
        <end position="271"/>
    </location>
</feature>
<dbReference type="SUPFAM" id="SSF103473">
    <property type="entry name" value="MFS general substrate transporter"/>
    <property type="match status" value="1"/>
</dbReference>
<feature type="transmembrane region" description="Helical" evidence="7">
    <location>
        <begin position="283"/>
        <end position="300"/>
    </location>
</feature>
<comment type="subcellular location">
    <subcellularLocation>
        <location evidence="1">Cell membrane</location>
        <topology evidence="1">Multi-pass membrane protein</topology>
    </subcellularLocation>
</comment>
<feature type="transmembrane region" description="Helical" evidence="7">
    <location>
        <begin position="7"/>
        <end position="32"/>
    </location>
</feature>
<reference evidence="9" key="1">
    <citation type="submission" date="2020-09" db="EMBL/GenBank/DDBJ databases">
        <title>A novel bacterium of genus Paenibacillus, isolated from South China Sea.</title>
        <authorList>
            <person name="Huang H."/>
            <person name="Mo K."/>
            <person name="Hu Y."/>
        </authorList>
    </citation>
    <scope>NUCLEOTIDE SEQUENCE</scope>
    <source>
        <strain evidence="9">IB182496</strain>
    </source>
</reference>
<evidence type="ECO:0000256" key="3">
    <source>
        <dbReference type="ARBA" id="ARBA00022475"/>
    </source>
</evidence>
<keyword evidence="10" id="KW-1185">Reference proteome</keyword>
<dbReference type="AlphaFoldDB" id="A0A927BNG2"/>
<evidence type="ECO:0000256" key="2">
    <source>
        <dbReference type="ARBA" id="ARBA00022448"/>
    </source>
</evidence>
<gene>
    <name evidence="9" type="ORF">IDH44_01040</name>
</gene>
<dbReference type="GO" id="GO:0022857">
    <property type="term" value="F:transmembrane transporter activity"/>
    <property type="evidence" value="ECO:0007669"/>
    <property type="project" value="InterPro"/>
</dbReference>
<dbReference type="InterPro" id="IPR050171">
    <property type="entry name" value="MFS_Transporters"/>
</dbReference>
<dbReference type="PANTHER" id="PTHR23517:SF3">
    <property type="entry name" value="INTEGRAL MEMBRANE TRANSPORT PROTEIN"/>
    <property type="match status" value="1"/>
</dbReference>
<evidence type="ECO:0000259" key="8">
    <source>
        <dbReference type="PROSITE" id="PS50850"/>
    </source>
</evidence>
<dbReference type="Proteomes" id="UP000621560">
    <property type="component" value="Unassembled WGS sequence"/>
</dbReference>
<dbReference type="RefSeq" id="WP_190913862.1">
    <property type="nucleotide sequence ID" value="NZ_JACXIZ010000004.1"/>
</dbReference>
<dbReference type="PANTHER" id="PTHR23517">
    <property type="entry name" value="RESISTANCE PROTEIN MDTM, PUTATIVE-RELATED-RELATED"/>
    <property type="match status" value="1"/>
</dbReference>